<dbReference type="SUPFAM" id="SSF48726">
    <property type="entry name" value="Immunoglobulin"/>
    <property type="match status" value="4"/>
</dbReference>
<dbReference type="EMBL" id="KB096325">
    <property type="protein sequence ID" value="ESO05794.1"/>
    <property type="molecule type" value="Genomic_DNA"/>
</dbReference>
<dbReference type="PROSITE" id="PS50835">
    <property type="entry name" value="IG_LIKE"/>
    <property type="match status" value="4"/>
</dbReference>
<evidence type="ECO:0000256" key="1">
    <source>
        <dbReference type="ARBA" id="ARBA00004496"/>
    </source>
</evidence>
<feature type="domain" description="Ig-like" evidence="5">
    <location>
        <begin position="9"/>
        <end position="97"/>
    </location>
</feature>
<dbReference type="Gene3D" id="2.60.40.10">
    <property type="entry name" value="Immunoglobulins"/>
    <property type="match status" value="4"/>
</dbReference>
<keyword evidence="8" id="KW-1185">Reference proteome</keyword>
<evidence type="ECO:0000313" key="7">
    <source>
        <dbReference type="EnsemblMetazoa" id="HelroP171466"/>
    </source>
</evidence>
<evidence type="ECO:0000259" key="5">
    <source>
        <dbReference type="PROSITE" id="PS50835"/>
    </source>
</evidence>
<keyword evidence="3" id="KW-0393">Immunoglobulin domain</keyword>
<dbReference type="GO" id="GO:0005737">
    <property type="term" value="C:cytoplasm"/>
    <property type="evidence" value="ECO:0007669"/>
    <property type="project" value="UniProtKB-SubCell"/>
</dbReference>
<comment type="subcellular location">
    <subcellularLocation>
        <location evidence="1">Cytoplasm</location>
    </subcellularLocation>
</comment>
<dbReference type="InterPro" id="IPR003599">
    <property type="entry name" value="Ig_sub"/>
</dbReference>
<dbReference type="OrthoDB" id="428111at2759"/>
<reference evidence="7" key="3">
    <citation type="submission" date="2015-06" db="UniProtKB">
        <authorList>
            <consortium name="EnsemblMetazoa"/>
        </authorList>
    </citation>
    <scope>IDENTIFICATION</scope>
</reference>
<name>T1F4B6_HELRO</name>
<feature type="domain" description="Ig-like" evidence="5">
    <location>
        <begin position="256"/>
        <end position="344"/>
    </location>
</feature>
<dbReference type="EMBL" id="AMQM01003878">
    <property type="status" value="NOT_ANNOTATED_CDS"/>
    <property type="molecule type" value="Genomic_DNA"/>
</dbReference>
<proteinExistence type="predicted"/>
<evidence type="ECO:0000313" key="6">
    <source>
        <dbReference type="EMBL" id="ESO05794.1"/>
    </source>
</evidence>
<dbReference type="PANTHER" id="PTHR47633">
    <property type="entry name" value="IMMUNOGLOBULIN"/>
    <property type="match status" value="1"/>
</dbReference>
<dbReference type="CTD" id="20203665"/>
<dbReference type="Pfam" id="PF07679">
    <property type="entry name" value="I-set"/>
    <property type="match status" value="4"/>
</dbReference>
<dbReference type="OMA" id="KCKVAGQ"/>
<dbReference type="EnsemblMetazoa" id="HelroT171466">
    <property type="protein sequence ID" value="HelroP171466"/>
    <property type="gene ID" value="HelroG171466"/>
</dbReference>
<dbReference type="STRING" id="6412.T1F4B6"/>
<reference evidence="8" key="1">
    <citation type="submission" date="2012-12" db="EMBL/GenBank/DDBJ databases">
        <authorList>
            <person name="Hellsten U."/>
            <person name="Grimwood J."/>
            <person name="Chapman J.A."/>
            <person name="Shapiro H."/>
            <person name="Aerts A."/>
            <person name="Otillar R.P."/>
            <person name="Terry A.Y."/>
            <person name="Boore J.L."/>
            <person name="Simakov O."/>
            <person name="Marletaz F."/>
            <person name="Cho S.-J."/>
            <person name="Edsinger-Gonzales E."/>
            <person name="Havlak P."/>
            <person name="Kuo D.-H."/>
            <person name="Larsson T."/>
            <person name="Lv J."/>
            <person name="Arendt D."/>
            <person name="Savage R."/>
            <person name="Osoegawa K."/>
            <person name="de Jong P."/>
            <person name="Lindberg D.R."/>
            <person name="Seaver E.C."/>
            <person name="Weisblat D.A."/>
            <person name="Putnam N.H."/>
            <person name="Grigoriev I.V."/>
            <person name="Rokhsar D.S."/>
        </authorList>
    </citation>
    <scope>NUCLEOTIDE SEQUENCE</scope>
</reference>
<dbReference type="FunFam" id="2.60.40.10:FF:000425">
    <property type="entry name" value="Myosin light chain kinase"/>
    <property type="match status" value="4"/>
</dbReference>
<dbReference type="GeneID" id="20203665"/>
<dbReference type="InterPro" id="IPR013783">
    <property type="entry name" value="Ig-like_fold"/>
</dbReference>
<reference evidence="6 8" key="2">
    <citation type="journal article" date="2013" name="Nature">
        <title>Insights into bilaterian evolution from three spiralian genomes.</title>
        <authorList>
            <person name="Simakov O."/>
            <person name="Marletaz F."/>
            <person name="Cho S.J."/>
            <person name="Edsinger-Gonzales E."/>
            <person name="Havlak P."/>
            <person name="Hellsten U."/>
            <person name="Kuo D.H."/>
            <person name="Larsson T."/>
            <person name="Lv J."/>
            <person name="Arendt D."/>
            <person name="Savage R."/>
            <person name="Osoegawa K."/>
            <person name="de Jong P."/>
            <person name="Grimwood J."/>
            <person name="Chapman J.A."/>
            <person name="Shapiro H."/>
            <person name="Aerts A."/>
            <person name="Otillar R.P."/>
            <person name="Terry A.Y."/>
            <person name="Boore J.L."/>
            <person name="Grigoriev I.V."/>
            <person name="Lindberg D.R."/>
            <person name="Seaver E.C."/>
            <person name="Weisblat D.A."/>
            <person name="Putnam N.H."/>
            <person name="Rokhsar D.S."/>
        </authorList>
    </citation>
    <scope>NUCLEOTIDE SEQUENCE</scope>
</reference>
<protein>
    <recommendedName>
        <fullName evidence="5">Ig-like domain-containing protein</fullName>
    </recommendedName>
</protein>
<feature type="domain" description="Ig-like" evidence="5">
    <location>
        <begin position="133"/>
        <end position="221"/>
    </location>
</feature>
<dbReference type="eggNOG" id="KOG0613">
    <property type="taxonomic scope" value="Eukaryota"/>
</dbReference>
<feature type="compositionally biased region" description="Polar residues" evidence="4">
    <location>
        <begin position="125"/>
        <end position="134"/>
    </location>
</feature>
<dbReference type="InterPro" id="IPR003598">
    <property type="entry name" value="Ig_sub2"/>
</dbReference>
<evidence type="ECO:0000313" key="8">
    <source>
        <dbReference type="Proteomes" id="UP000015101"/>
    </source>
</evidence>
<dbReference type="SMART" id="SM00408">
    <property type="entry name" value="IGc2"/>
    <property type="match status" value="4"/>
</dbReference>
<accession>T1F4B6</accession>
<dbReference type="PANTHER" id="PTHR47633:SF8">
    <property type="entry name" value="SPEG NEIGHBOR PROTEIN"/>
    <property type="match status" value="1"/>
</dbReference>
<dbReference type="KEGG" id="hro:HELRODRAFT_171466"/>
<dbReference type="InParanoid" id="T1F4B6"/>
<evidence type="ECO:0000256" key="2">
    <source>
        <dbReference type="ARBA" id="ARBA00022490"/>
    </source>
</evidence>
<dbReference type="Proteomes" id="UP000015101">
    <property type="component" value="Unassembled WGS sequence"/>
</dbReference>
<keyword evidence="2" id="KW-0963">Cytoplasm</keyword>
<dbReference type="InterPro" id="IPR036179">
    <property type="entry name" value="Ig-like_dom_sf"/>
</dbReference>
<dbReference type="RefSeq" id="XP_009016427.1">
    <property type="nucleotide sequence ID" value="XM_009018179.1"/>
</dbReference>
<feature type="domain" description="Ig-like" evidence="5">
    <location>
        <begin position="379"/>
        <end position="467"/>
    </location>
</feature>
<feature type="compositionally biased region" description="Basic and acidic residues" evidence="4">
    <location>
        <begin position="111"/>
        <end position="120"/>
    </location>
</feature>
<sequence length="527" mass="56007">MDAPSGKSPSFVEPLKSQAAPVDSDVVFKCKVAGQPKCKVSWKKDGIVLVDDNKVQITSEDDDHTLKLLSVVEADGGQYTAVASNDFGRSSFTATLLVHEAGKSVTLVSSDDDKSDDKVSKSVSMDTPSGTSPSFVEPLKSQAAPVGSDVVFKCKVAGQPKCKVSWKKDGIVLVDDDKMQITSEDDDHTLKLLSVVEADGGQYTAVASNDFGRSSFTATLLVHEAGKSVTLVSSDEDKSGKVTKIVSDDSLPGTSPSFVEPLKSQAAPVGSDVVFKCKVAGQPKCKVSWKKDGIVLVDDNKVQITSENDDHTLKLLSVVEADGGQYTAVASNDFGRSSFTATLLVHEAGKSVTLVSSDEDKSGKVTKIVSDDKSPGTSPSFVEPLKSQAAPVGSDVVFKCKVAGQPKCKVSWKKDGIVLVDDNKVQITSEDDDHTLKLFSIVEADGGQYTAVASNDFGRSSFTATLLVHEAGKSVTLVSSDEGKSACADANTLTNRCQYVCFYPYIRFGFGAWLRLEAISYQLQLSS</sequence>
<organism evidence="7 8">
    <name type="scientific">Helobdella robusta</name>
    <name type="common">Californian leech</name>
    <dbReference type="NCBI Taxonomy" id="6412"/>
    <lineage>
        <taxon>Eukaryota</taxon>
        <taxon>Metazoa</taxon>
        <taxon>Spiralia</taxon>
        <taxon>Lophotrochozoa</taxon>
        <taxon>Annelida</taxon>
        <taxon>Clitellata</taxon>
        <taxon>Hirudinea</taxon>
        <taxon>Rhynchobdellida</taxon>
        <taxon>Glossiphoniidae</taxon>
        <taxon>Helobdella</taxon>
    </lineage>
</organism>
<dbReference type="HOGENOM" id="CLU_517082_0_0_1"/>
<dbReference type="AlphaFoldDB" id="T1F4B6"/>
<dbReference type="InterPro" id="IPR007110">
    <property type="entry name" value="Ig-like_dom"/>
</dbReference>
<dbReference type="EMBL" id="AMQM01003879">
    <property type="status" value="NOT_ANNOTATED_CDS"/>
    <property type="molecule type" value="Genomic_DNA"/>
</dbReference>
<evidence type="ECO:0000256" key="3">
    <source>
        <dbReference type="ARBA" id="ARBA00023319"/>
    </source>
</evidence>
<feature type="region of interest" description="Disordered" evidence="4">
    <location>
        <begin position="108"/>
        <end position="136"/>
    </location>
</feature>
<dbReference type="SMART" id="SM00409">
    <property type="entry name" value="IG"/>
    <property type="match status" value="4"/>
</dbReference>
<dbReference type="InterPro" id="IPR013098">
    <property type="entry name" value="Ig_I-set"/>
</dbReference>
<gene>
    <name evidence="7" type="primary">20203665</name>
    <name evidence="6" type="ORF">HELRODRAFT_171466</name>
</gene>
<evidence type="ECO:0000256" key="4">
    <source>
        <dbReference type="SAM" id="MobiDB-lite"/>
    </source>
</evidence>